<protein>
    <submittedName>
        <fullName evidence="2">Seg</fullName>
    </submittedName>
</protein>
<dbReference type="Pfam" id="PF04307">
    <property type="entry name" value="YdjM"/>
    <property type="match status" value="1"/>
</dbReference>
<evidence type="ECO:0000313" key="2">
    <source>
        <dbReference type="EMBL" id="KUK76231.1"/>
    </source>
</evidence>
<keyword evidence="1" id="KW-0472">Membrane</keyword>
<proteinExistence type="predicted"/>
<feature type="transmembrane region" description="Helical" evidence="1">
    <location>
        <begin position="68"/>
        <end position="86"/>
    </location>
</feature>
<dbReference type="AlphaFoldDB" id="A0A101HG48"/>
<gene>
    <name evidence="2" type="ORF">XD93_1036</name>
</gene>
<feature type="transmembrane region" description="Helical" evidence="1">
    <location>
        <begin position="152"/>
        <end position="173"/>
    </location>
</feature>
<feature type="transmembrane region" description="Helical" evidence="1">
    <location>
        <begin position="106"/>
        <end position="132"/>
    </location>
</feature>
<evidence type="ECO:0000313" key="3">
    <source>
        <dbReference type="Proteomes" id="UP000053904"/>
    </source>
</evidence>
<keyword evidence="1" id="KW-1133">Transmembrane helix</keyword>
<dbReference type="InterPro" id="IPR007404">
    <property type="entry name" value="YdjM-like"/>
</dbReference>
<accession>A0A101HG48</accession>
<keyword evidence="1" id="KW-0812">Transmembrane</keyword>
<feature type="transmembrane region" description="Helical" evidence="1">
    <location>
        <begin position="185"/>
        <end position="206"/>
    </location>
</feature>
<dbReference type="EMBL" id="LGGO01000184">
    <property type="protein sequence ID" value="KUK76231.1"/>
    <property type="molecule type" value="Genomic_DNA"/>
</dbReference>
<organism evidence="2 3">
    <name type="scientific">candidate division WS6 bacterium 34_10</name>
    <dbReference type="NCBI Taxonomy" id="1641389"/>
    <lineage>
        <taxon>Bacteria</taxon>
        <taxon>Candidatus Dojkabacteria</taxon>
    </lineage>
</organism>
<reference evidence="3" key="1">
    <citation type="journal article" date="2015" name="MBio">
        <title>Genome-Resolved Metagenomic Analysis Reveals Roles for Candidate Phyla and Other Microbial Community Members in Biogeochemical Transformations in Oil Reservoirs.</title>
        <authorList>
            <person name="Hu P."/>
            <person name="Tom L."/>
            <person name="Singh A."/>
            <person name="Thomas B.C."/>
            <person name="Baker B.J."/>
            <person name="Piceno Y.M."/>
            <person name="Andersen G.L."/>
            <person name="Banfield J.F."/>
        </authorList>
    </citation>
    <scope>NUCLEOTIDE SEQUENCE [LARGE SCALE GENOMIC DNA]</scope>
</reference>
<dbReference type="Proteomes" id="UP000053904">
    <property type="component" value="Unassembled WGS sequence"/>
</dbReference>
<name>A0A101HG48_9BACT</name>
<feature type="transmembrane region" description="Helical" evidence="1">
    <location>
        <begin position="30"/>
        <end position="53"/>
    </location>
</feature>
<comment type="caution">
    <text evidence="2">The sequence shown here is derived from an EMBL/GenBank/DDBJ whole genome shotgun (WGS) entry which is preliminary data.</text>
</comment>
<evidence type="ECO:0000256" key="1">
    <source>
        <dbReference type="SAM" id="Phobius"/>
    </source>
</evidence>
<sequence>MFLAHAPISYLANESIQKEKISTLKNSQQIFIAVLSLIFGILPDFDFLILMMFDRPSYTHHDFFTHTLFYWTALWLILLLLSKLIYPHLNRKTKQFLTEDFLKIILNAFLIAGLSHFLADLLVGNIMLLFPFSDKHFTLFRYLFEPSYFTGYLRSVYFAIEVLIVGIFLWMFSRKFLKKHKRENFVAYILLGISVIYIFFTVFMNIQTYNNSFWSNSYKPAIDYDKDFDTLRDIEDWDLDNDGVDNITQADYQEVISNVESIIDSNKLAVGEEENILDKVYLRYGALNSYRLISQAFFEANSPIEPVLKDHYLKSLDNKRYTVSFDHVEMLKDFFESKDMLIELNYKAKPLLAPGKIFFLLDDKGEIMNVGITLLDNNVGIVLPGERYVQRHSLDGILLFYGDTISTFQIVQ</sequence>